<keyword evidence="7" id="KW-0472">Membrane</keyword>
<keyword evidence="4 9" id="KW-0999">Mitochondrion inner membrane</keyword>
<keyword evidence="9" id="KW-0813">Transport</keyword>
<evidence type="ECO:0000256" key="6">
    <source>
        <dbReference type="ARBA" id="ARBA00023128"/>
    </source>
</evidence>
<reference evidence="10" key="1">
    <citation type="submission" date="2014-08" db="EMBL/GenBank/DDBJ databases">
        <authorList>
            <person name="Murali S."/>
            <person name="Richards S."/>
            <person name="Bandaranaike D."/>
            <person name="Bellair M."/>
            <person name="Blankenburg K."/>
            <person name="Chao H."/>
            <person name="Dinh H."/>
            <person name="Doddapaneni H."/>
            <person name="Dugan-Rocha S."/>
            <person name="Elkadiri S."/>
            <person name="Gnanaolivu R."/>
            <person name="Hughes D."/>
            <person name="Lee S."/>
            <person name="Li M."/>
            <person name="Ming W."/>
            <person name="Munidasa M."/>
            <person name="Muniz J."/>
            <person name="Nguyen L."/>
            <person name="Osuji N."/>
            <person name="Pu L.-L."/>
            <person name="Puazo M."/>
            <person name="Skinner E."/>
            <person name="Qu C."/>
            <person name="Quiroz J."/>
            <person name="Raj R."/>
            <person name="Weissenberger G."/>
            <person name="Xin Y."/>
            <person name="Zou X."/>
            <person name="Han Y."/>
            <person name="Worley K."/>
            <person name="Muzny D."/>
            <person name="Gibbs R."/>
        </authorList>
    </citation>
    <scope>NUCLEOTIDE SEQUENCE</scope>
    <source>
        <strain evidence="10">HAZT.00-mixed</strain>
        <tissue evidence="10">Whole organism</tissue>
    </source>
</reference>
<keyword evidence="9" id="KW-0811">Translocation</keyword>
<evidence type="ECO:0000256" key="7">
    <source>
        <dbReference type="ARBA" id="ARBA00023136"/>
    </source>
</evidence>
<keyword evidence="5" id="KW-1133">Transmembrane helix</keyword>
<accession>A0A6A0H1Y1</accession>
<keyword evidence="9" id="KW-0653">Protein transport</keyword>
<evidence type="ECO:0000256" key="4">
    <source>
        <dbReference type="ARBA" id="ARBA00022792"/>
    </source>
</evidence>
<keyword evidence="3" id="KW-0812">Transmembrane</keyword>
<comment type="caution">
    <text evidence="10">The sequence shown here is derived from an EMBL/GenBank/DDBJ whole genome shotgun (WGS) entry which is preliminary data.</text>
</comment>
<comment type="similarity">
    <text evidence="2 9">Belongs to the Tim17/Tim22/Tim23 family.</text>
</comment>
<dbReference type="AlphaFoldDB" id="A0A6A0H1Y1"/>
<dbReference type="PANTHER" id="PTHR14110">
    <property type="entry name" value="MITOCHONDRIAL IMPORT INNER MEMBRANE TRANSLOCASE SUBUNIT TIM22"/>
    <property type="match status" value="1"/>
</dbReference>
<dbReference type="GO" id="GO:0008320">
    <property type="term" value="F:protein transmembrane transporter activity"/>
    <property type="evidence" value="ECO:0007669"/>
    <property type="project" value="UniProtKB-UniRule"/>
</dbReference>
<comment type="function">
    <text evidence="8 9">Essential core component of the TIM22 complex, a complex that mediates the import and insertion of multi-pass transmembrane proteins into the mitochondrial inner membrane. In the TIM22 complex, it constitutes the voltage-activated and signal-gated channel. Forms a twin-pore translocase that uses the membrane potential as external driving force in 2 voltage-dependent steps.</text>
</comment>
<gene>
    <name evidence="10" type="ORF">HAZT_HAZT007656</name>
</gene>
<reference evidence="10" key="2">
    <citation type="journal article" date="2018" name="Environ. Sci. Technol.">
        <title>The Toxicogenome of Hyalella azteca: A Model for Sediment Ecotoxicology and Evolutionary Toxicology.</title>
        <authorList>
            <person name="Poynton H.C."/>
            <person name="Hasenbein S."/>
            <person name="Benoit J.B."/>
            <person name="Sepulveda M.S."/>
            <person name="Poelchau M.F."/>
            <person name="Hughes D.S.T."/>
            <person name="Murali S.C."/>
            <person name="Chen S."/>
            <person name="Glastad K.M."/>
            <person name="Goodisman M.A.D."/>
            <person name="Werren J.H."/>
            <person name="Vineis J.H."/>
            <person name="Bowen J.L."/>
            <person name="Friedrich M."/>
            <person name="Jones J."/>
            <person name="Robertson H.M."/>
            <person name="Feyereisen R."/>
            <person name="Mechler-Hickson A."/>
            <person name="Mathers N."/>
            <person name="Lee C.E."/>
            <person name="Colbourne J.K."/>
            <person name="Biales A."/>
            <person name="Johnston J.S."/>
            <person name="Wellborn G.A."/>
            <person name="Rosendale A.J."/>
            <person name="Cridge A.G."/>
            <person name="Munoz-Torres M.C."/>
            <person name="Bain P.A."/>
            <person name="Manny A.R."/>
            <person name="Major K.M."/>
            <person name="Lambert F.N."/>
            <person name="Vulpe C.D."/>
            <person name="Tuck P."/>
            <person name="Blalock B.J."/>
            <person name="Lin Y.Y."/>
            <person name="Smith M.E."/>
            <person name="Ochoa-Acuna H."/>
            <person name="Chen M.M."/>
            <person name="Childers C.P."/>
            <person name="Qu J."/>
            <person name="Dugan S."/>
            <person name="Lee S.L."/>
            <person name="Chao H."/>
            <person name="Dinh H."/>
            <person name="Han Y."/>
            <person name="Doddapaneni H."/>
            <person name="Worley K.C."/>
            <person name="Muzny D.M."/>
            <person name="Gibbs R.A."/>
            <person name="Richards S."/>
        </authorList>
    </citation>
    <scope>NUCLEOTIDE SEQUENCE</scope>
    <source>
        <strain evidence="10">HAZT.00-mixed</strain>
        <tissue evidence="10">Whole organism</tissue>
    </source>
</reference>
<sequence length="154" mass="16952">MALIKKLHHFINLHTYISFRKHFYFQVGVELVGNFGRARSHVIIPRTFIPTVMRTDQEKQIMAVWDSCPFKAILSAGAGQGSFCCIQFTCFVLGAGLGLFSASISPNITAPDQEPPSARQVLREMKVSTLSYAKNFAAIGCVFSAVECSIESVS</sequence>
<dbReference type="EMBL" id="JQDR03009747">
    <property type="protein sequence ID" value="KAA0195259.1"/>
    <property type="molecule type" value="Genomic_DNA"/>
</dbReference>
<dbReference type="Proteomes" id="UP000711488">
    <property type="component" value="Unassembled WGS sequence"/>
</dbReference>
<reference evidence="10" key="3">
    <citation type="submission" date="2019-06" db="EMBL/GenBank/DDBJ databases">
        <authorList>
            <person name="Poynton C."/>
            <person name="Hasenbein S."/>
            <person name="Benoit J.B."/>
            <person name="Sepulveda M.S."/>
            <person name="Poelchau M.F."/>
            <person name="Murali S.C."/>
            <person name="Chen S."/>
            <person name="Glastad K.M."/>
            <person name="Werren J.H."/>
            <person name="Vineis J.H."/>
            <person name="Bowen J.L."/>
            <person name="Friedrich M."/>
            <person name="Jones J."/>
            <person name="Robertson H.M."/>
            <person name="Feyereisen R."/>
            <person name="Mechler-Hickson A."/>
            <person name="Mathers N."/>
            <person name="Lee C.E."/>
            <person name="Colbourne J.K."/>
            <person name="Biales A."/>
            <person name="Johnston J.S."/>
            <person name="Wellborn G.A."/>
            <person name="Rosendale A.J."/>
            <person name="Cridge A.G."/>
            <person name="Munoz-Torres M.C."/>
            <person name="Bain P.A."/>
            <person name="Manny A.R."/>
            <person name="Major K.M."/>
            <person name="Lambert F.N."/>
            <person name="Vulpe C.D."/>
            <person name="Tuck P."/>
            <person name="Blalock B.J."/>
            <person name="Lin Y.-Y."/>
            <person name="Smith M.E."/>
            <person name="Ochoa-Acuna H."/>
            <person name="Chen M.-J.M."/>
            <person name="Childers C.P."/>
            <person name="Qu J."/>
            <person name="Dugan S."/>
            <person name="Lee S.L."/>
            <person name="Chao H."/>
            <person name="Dinh H."/>
            <person name="Han Y."/>
            <person name="Doddapaneni H."/>
            <person name="Worley K.C."/>
            <person name="Muzny D.M."/>
            <person name="Gibbs R.A."/>
            <person name="Richards S."/>
        </authorList>
    </citation>
    <scope>NUCLEOTIDE SEQUENCE</scope>
    <source>
        <strain evidence="10">HAZT.00-mixed</strain>
        <tissue evidence="10">Whole organism</tissue>
    </source>
</reference>
<evidence type="ECO:0000256" key="9">
    <source>
        <dbReference type="RuleBase" id="RU367038"/>
    </source>
</evidence>
<comment type="subunit">
    <text evidence="9">Component of the TIM22 complex.</text>
</comment>
<evidence type="ECO:0000256" key="3">
    <source>
        <dbReference type="ARBA" id="ARBA00022692"/>
    </source>
</evidence>
<comment type="subcellular location">
    <subcellularLocation>
        <location evidence="1 9">Mitochondrion inner membrane</location>
        <topology evidence="1 9">Multi-pass membrane protein</topology>
    </subcellularLocation>
</comment>
<protein>
    <recommendedName>
        <fullName evidence="9">Mitochondrial import inner membrane translocase subunit TIM22</fullName>
    </recommendedName>
</protein>
<dbReference type="InterPro" id="IPR039175">
    <property type="entry name" value="TIM22"/>
</dbReference>
<evidence type="ECO:0000256" key="1">
    <source>
        <dbReference type="ARBA" id="ARBA00004448"/>
    </source>
</evidence>
<name>A0A6A0H1Y1_HYAAZ</name>
<evidence type="ECO:0000256" key="8">
    <source>
        <dbReference type="ARBA" id="ARBA00024713"/>
    </source>
</evidence>
<dbReference type="Pfam" id="PF02466">
    <property type="entry name" value="Tim17"/>
    <property type="match status" value="1"/>
</dbReference>
<evidence type="ECO:0000313" key="10">
    <source>
        <dbReference type="EMBL" id="KAA0195259.1"/>
    </source>
</evidence>
<proteinExistence type="inferred from homology"/>
<dbReference type="OrthoDB" id="75343at2759"/>
<evidence type="ECO:0000256" key="2">
    <source>
        <dbReference type="ARBA" id="ARBA00008444"/>
    </source>
</evidence>
<evidence type="ECO:0000256" key="5">
    <source>
        <dbReference type="ARBA" id="ARBA00022989"/>
    </source>
</evidence>
<dbReference type="GO" id="GO:0045039">
    <property type="term" value="P:protein insertion into mitochondrial inner membrane"/>
    <property type="evidence" value="ECO:0007669"/>
    <property type="project" value="UniProtKB-UniRule"/>
</dbReference>
<dbReference type="GO" id="GO:0030943">
    <property type="term" value="F:mitochondrion targeting sequence binding"/>
    <property type="evidence" value="ECO:0007669"/>
    <property type="project" value="TreeGrafter"/>
</dbReference>
<keyword evidence="6 9" id="KW-0496">Mitochondrion</keyword>
<organism evidence="10">
    <name type="scientific">Hyalella azteca</name>
    <name type="common">Amphipod</name>
    <dbReference type="NCBI Taxonomy" id="294128"/>
    <lineage>
        <taxon>Eukaryota</taxon>
        <taxon>Metazoa</taxon>
        <taxon>Ecdysozoa</taxon>
        <taxon>Arthropoda</taxon>
        <taxon>Crustacea</taxon>
        <taxon>Multicrustacea</taxon>
        <taxon>Malacostraca</taxon>
        <taxon>Eumalacostraca</taxon>
        <taxon>Peracarida</taxon>
        <taxon>Amphipoda</taxon>
        <taxon>Senticaudata</taxon>
        <taxon>Talitrida</taxon>
        <taxon>Talitroidea</taxon>
        <taxon>Hyalellidae</taxon>
        <taxon>Hyalella</taxon>
    </lineage>
</organism>
<dbReference type="GO" id="GO:0042721">
    <property type="term" value="C:TIM22 mitochondrial import inner membrane insertion complex"/>
    <property type="evidence" value="ECO:0007669"/>
    <property type="project" value="UniProtKB-UniRule"/>
</dbReference>
<dbReference type="PANTHER" id="PTHR14110:SF0">
    <property type="entry name" value="MITOCHONDRIAL IMPORT INNER MEMBRANE TRANSLOCASE SUBUNIT TIM22"/>
    <property type="match status" value="1"/>
</dbReference>